<gene>
    <name evidence="9" type="ORF">APUTEX25_000994</name>
    <name evidence="8" type="ORF">F751_4039</name>
</gene>
<evidence type="ECO:0000256" key="6">
    <source>
        <dbReference type="ARBA" id="ARBA00022989"/>
    </source>
</evidence>
<comment type="similarity">
    <text evidence="2">Belongs to the ALG14 family.</text>
</comment>
<organism evidence="8 10">
    <name type="scientific">Auxenochlorella protothecoides</name>
    <name type="common">Green microalga</name>
    <name type="synonym">Chlorella protothecoides</name>
    <dbReference type="NCBI Taxonomy" id="3075"/>
    <lineage>
        <taxon>Eukaryota</taxon>
        <taxon>Viridiplantae</taxon>
        <taxon>Chlorophyta</taxon>
        <taxon>core chlorophytes</taxon>
        <taxon>Trebouxiophyceae</taxon>
        <taxon>Chlorellales</taxon>
        <taxon>Chlorellaceae</taxon>
        <taxon>Auxenochlorella</taxon>
    </lineage>
</organism>
<evidence type="ECO:0000256" key="7">
    <source>
        <dbReference type="ARBA" id="ARBA00023136"/>
    </source>
</evidence>
<keyword evidence="5" id="KW-0256">Endoplasmic reticulum</keyword>
<dbReference type="GO" id="GO:0006488">
    <property type="term" value="P:dolichol-linked oligosaccharide biosynthetic process"/>
    <property type="evidence" value="ECO:0007669"/>
    <property type="project" value="InterPro"/>
</dbReference>
<reference evidence="9" key="3">
    <citation type="submission" date="2018-10" db="EMBL/GenBank/DDBJ databases">
        <authorList>
            <person name="Hovde B."/>
            <person name="Zhang X."/>
        </authorList>
    </citation>
    <scope>NUCLEOTIDE SEQUENCE [LARGE SCALE GENOMIC DNA]</scope>
    <source>
        <strain evidence="9">UTEX 25</strain>
    </source>
</reference>
<reference evidence="11" key="2">
    <citation type="journal article" date="2018" name="Algal Res.">
        <title>Characterization of plant carbon substrate utilization by Auxenochlorella protothecoides.</title>
        <authorList>
            <person name="Vogler B.W."/>
            <person name="Starkenburg S.R."/>
            <person name="Sudasinghe N."/>
            <person name="Schambach J.Y."/>
            <person name="Rollin J.A."/>
            <person name="Pattathil S."/>
            <person name="Barry A.N."/>
        </authorList>
    </citation>
    <scope>NUCLEOTIDE SEQUENCE [LARGE SCALE GENOMIC DNA]</scope>
    <source>
        <strain evidence="11">UTEX 25</strain>
    </source>
</reference>
<dbReference type="AlphaFoldDB" id="A0A087SE60"/>
<evidence type="ECO:0000313" key="9">
    <source>
        <dbReference type="EMBL" id="RMZ52875.1"/>
    </source>
</evidence>
<comment type="subcellular location">
    <subcellularLocation>
        <location evidence="1">Endoplasmic reticulum membrane</location>
        <topology evidence="1">Single-pass membrane protein</topology>
    </subcellularLocation>
</comment>
<evidence type="ECO:0000256" key="1">
    <source>
        <dbReference type="ARBA" id="ARBA00004389"/>
    </source>
</evidence>
<reference evidence="9" key="4">
    <citation type="submission" date="2018-11" db="EMBL/GenBank/DDBJ databases">
        <title>Characterization of plant carbon substrate utilization by Auxenochlorella protothecoides.</title>
        <authorList>
            <person name="Vogler B.W."/>
            <person name="Starkenburg S.R."/>
            <person name="Sudasinghe N."/>
            <person name="Schambach J.Y."/>
            <person name="Rollin J.A."/>
            <person name="Pattathil S."/>
            <person name="Barry A.N."/>
        </authorList>
    </citation>
    <scope>NUCLEOTIDE SEQUENCE [LARGE SCALE GENOMIC DNA]</scope>
    <source>
        <strain evidence="9">UTEX 25</strain>
    </source>
</reference>
<reference evidence="8 10" key="1">
    <citation type="journal article" date="2014" name="BMC Genomics">
        <title>Oil accumulation mechanisms of the oleaginous microalga Chlorella protothecoides revealed through its genome, transcriptomes, and proteomes.</title>
        <authorList>
            <person name="Gao C."/>
            <person name="Wang Y."/>
            <person name="Shen Y."/>
            <person name="Yan D."/>
            <person name="He X."/>
            <person name="Dai J."/>
            <person name="Wu Q."/>
        </authorList>
    </citation>
    <scope>NUCLEOTIDE SEQUENCE [LARGE SCALE GENOMIC DNA]</scope>
    <source>
        <strain evidence="8 10">0710</strain>
    </source>
</reference>
<proteinExistence type="inferred from homology"/>
<evidence type="ECO:0000256" key="4">
    <source>
        <dbReference type="ARBA" id="ARBA00022692"/>
    </source>
</evidence>
<dbReference type="PANTHER" id="PTHR12154">
    <property type="entry name" value="GLYCOSYL TRANSFERASE-RELATED"/>
    <property type="match status" value="1"/>
</dbReference>
<protein>
    <recommendedName>
        <fullName evidence="3">UDP-N-acetylglucosamine transferase subunit ALG14</fullName>
    </recommendedName>
</protein>
<dbReference type="STRING" id="3075.A0A087SE60"/>
<evidence type="ECO:0000313" key="8">
    <source>
        <dbReference type="EMBL" id="KFM24014.1"/>
    </source>
</evidence>
<evidence type="ECO:0000256" key="3">
    <source>
        <dbReference type="ARBA" id="ARBA00017467"/>
    </source>
</evidence>
<sequence>MVVLGSGGHTAEMLRLFKNFDASVYRPRVYVAAATDALSGVKATAFEKAWAGIPGKGSDPSGPAYQQAVIPRSREVGQSWTSSALSTAHAMLCALALVFRARPDLVLVNGPGTCIPVCLSALLARMLGVATAKIVYVESIARVYRLSLSGKILYHARLASIFFVQWPELQAKYPRSVLAGRLM</sequence>
<evidence type="ECO:0000313" key="11">
    <source>
        <dbReference type="Proteomes" id="UP000279271"/>
    </source>
</evidence>
<dbReference type="InterPro" id="IPR013969">
    <property type="entry name" value="Oligosacch_biosynth_Alg14"/>
</dbReference>
<dbReference type="GeneID" id="23615430"/>
<keyword evidence="8" id="KW-0808">Transferase</keyword>
<keyword evidence="7" id="KW-0472">Membrane</keyword>
<dbReference type="Proteomes" id="UP000028924">
    <property type="component" value="Unassembled WGS sequence"/>
</dbReference>
<dbReference type="RefSeq" id="XP_011396892.1">
    <property type="nucleotide sequence ID" value="XM_011398590.1"/>
</dbReference>
<dbReference type="EMBL" id="QOKY01000202">
    <property type="protein sequence ID" value="RMZ52875.1"/>
    <property type="molecule type" value="Genomic_DNA"/>
</dbReference>
<keyword evidence="10" id="KW-1185">Reference proteome</keyword>
<dbReference type="OrthoDB" id="17098at2759"/>
<name>A0A087SE60_AUXPR</name>
<dbReference type="Proteomes" id="UP000279271">
    <property type="component" value="Unassembled WGS sequence"/>
</dbReference>
<evidence type="ECO:0000313" key="10">
    <source>
        <dbReference type="Proteomes" id="UP000028924"/>
    </source>
</evidence>
<keyword evidence="6" id="KW-1133">Transmembrane helix</keyword>
<dbReference type="KEGG" id="apro:F751_4039"/>
<keyword evidence="4" id="KW-0812">Transmembrane</keyword>
<dbReference type="GO" id="GO:0043541">
    <property type="term" value="C:UDP-N-acetylglucosamine transferase complex"/>
    <property type="evidence" value="ECO:0007669"/>
    <property type="project" value="TreeGrafter"/>
</dbReference>
<dbReference type="eggNOG" id="KOG3339">
    <property type="taxonomic scope" value="Eukaryota"/>
</dbReference>
<evidence type="ECO:0000256" key="5">
    <source>
        <dbReference type="ARBA" id="ARBA00022824"/>
    </source>
</evidence>
<dbReference type="EMBL" id="KL662103">
    <property type="protein sequence ID" value="KFM24014.1"/>
    <property type="molecule type" value="Genomic_DNA"/>
</dbReference>
<accession>A0A087SE60</accession>
<dbReference type="Gene3D" id="3.40.50.2000">
    <property type="entry name" value="Glycogen Phosphorylase B"/>
    <property type="match status" value="1"/>
</dbReference>
<dbReference type="GO" id="GO:0004577">
    <property type="term" value="F:N-acetylglucosaminyldiphosphodolichol N-acetylglucosaminyltransferase activity"/>
    <property type="evidence" value="ECO:0007669"/>
    <property type="project" value="TreeGrafter"/>
</dbReference>
<evidence type="ECO:0000256" key="2">
    <source>
        <dbReference type="ARBA" id="ARBA00009731"/>
    </source>
</evidence>
<dbReference type="Pfam" id="PF08660">
    <property type="entry name" value="Alg14"/>
    <property type="match status" value="1"/>
</dbReference>
<dbReference type="PANTHER" id="PTHR12154:SF4">
    <property type="entry name" value="UDP-N-ACETYLGLUCOSAMINE TRANSFERASE SUBUNIT ALG14 HOMOLOG"/>
    <property type="match status" value="1"/>
</dbReference>